<evidence type="ECO:0000313" key="2">
    <source>
        <dbReference type="EMBL" id="GAA1833710.1"/>
    </source>
</evidence>
<evidence type="ECO:0000313" key="3">
    <source>
        <dbReference type="Proteomes" id="UP001500218"/>
    </source>
</evidence>
<accession>A0ABN2MRW6</accession>
<sequence length="492" mass="51826">MHNVAMFGRRSRKAPVSSDGLLTQTIARHFPNATIDGQTVRLGVGDLAITCHVPGVDPTGGLQAARLYFEITGVVGDTPIFASVSGYGESRETAIVEGACQWACAFGPVLQAGVTGQPVPTAGAFPDAEEFETVLGGRRFRVVVAAMDRSMLFAPGPSPQERIAAARARFADRWLTAAVLDSGTLPVHAMASGALLSAFVLDIHDHRSVEVKINGADWPGCTGMFEHVAAEPFGGMTLLRELAMLVPVDVAAPSSGVDLTRDELTRTLAAFDPSTAGPSRAEGWPGWHHHKGALAVPLTGEELAAVERKTGPLPNDYRAFLTEVAAVGAGPGYGLEWPRRIGDAVLLAHAGCHVAWVLRLDGPERGQVWVDAVGSDKTYAKVADSFTEWYRAWSDAAVRQDGPWIQWNNLSCASADVLGQFAQNIADRSDWVGPVSLTDVVPPGCLAMVGGGVYLPDGSPLDPCHGCVDLAGRFGLPPETFARGLPSTPGAG</sequence>
<protein>
    <recommendedName>
        <fullName evidence="1">Knr4/Smi1-like domain-containing protein</fullName>
    </recommendedName>
</protein>
<gene>
    <name evidence="2" type="ORF">GCM10009682_60150</name>
</gene>
<dbReference type="EMBL" id="BAAALT010000279">
    <property type="protein sequence ID" value="GAA1833710.1"/>
    <property type="molecule type" value="Genomic_DNA"/>
</dbReference>
<evidence type="ECO:0000259" key="1">
    <source>
        <dbReference type="SMART" id="SM00860"/>
    </source>
</evidence>
<dbReference type="SMART" id="SM00860">
    <property type="entry name" value="SMI1_KNR4"/>
    <property type="match status" value="1"/>
</dbReference>
<name>A0ABN2MRW6_9ACTN</name>
<reference evidence="2 3" key="1">
    <citation type="journal article" date="2019" name="Int. J. Syst. Evol. Microbiol.">
        <title>The Global Catalogue of Microorganisms (GCM) 10K type strain sequencing project: providing services to taxonomists for standard genome sequencing and annotation.</title>
        <authorList>
            <consortium name="The Broad Institute Genomics Platform"/>
            <consortium name="The Broad Institute Genome Sequencing Center for Infectious Disease"/>
            <person name="Wu L."/>
            <person name="Ma J."/>
        </authorList>
    </citation>
    <scope>NUCLEOTIDE SEQUENCE [LARGE SCALE GENOMIC DNA]</scope>
    <source>
        <strain evidence="2 3">JCM 13250</strain>
    </source>
</reference>
<keyword evidence="3" id="KW-1185">Reference proteome</keyword>
<dbReference type="SUPFAM" id="SSF160631">
    <property type="entry name" value="SMI1/KNR4-like"/>
    <property type="match status" value="1"/>
</dbReference>
<proteinExistence type="predicted"/>
<feature type="domain" description="Knr4/Smi1-like" evidence="1">
    <location>
        <begin position="297"/>
        <end position="392"/>
    </location>
</feature>
<dbReference type="Proteomes" id="UP001500218">
    <property type="component" value="Unassembled WGS sequence"/>
</dbReference>
<comment type="caution">
    <text evidence="2">The sequence shown here is derived from an EMBL/GenBank/DDBJ whole genome shotgun (WGS) entry which is preliminary data.</text>
</comment>
<organism evidence="2 3">
    <name type="scientific">Luedemannella flava</name>
    <dbReference type="NCBI Taxonomy" id="349316"/>
    <lineage>
        <taxon>Bacteria</taxon>
        <taxon>Bacillati</taxon>
        <taxon>Actinomycetota</taxon>
        <taxon>Actinomycetes</taxon>
        <taxon>Micromonosporales</taxon>
        <taxon>Micromonosporaceae</taxon>
        <taxon>Luedemannella</taxon>
    </lineage>
</organism>
<dbReference type="InterPro" id="IPR037883">
    <property type="entry name" value="Knr4/Smi1-like_sf"/>
</dbReference>
<dbReference type="InterPro" id="IPR018958">
    <property type="entry name" value="Knr4/Smi1-like_dom"/>
</dbReference>